<evidence type="ECO:0000256" key="2">
    <source>
        <dbReference type="ARBA" id="ARBA00005102"/>
    </source>
</evidence>
<evidence type="ECO:0000256" key="3">
    <source>
        <dbReference type="ARBA" id="ARBA00020586"/>
    </source>
</evidence>
<gene>
    <name evidence="7" type="ORF">ACFO0C_37345</name>
</gene>
<evidence type="ECO:0000256" key="4">
    <source>
        <dbReference type="ARBA" id="ARBA00023251"/>
    </source>
</evidence>
<evidence type="ECO:0000259" key="6">
    <source>
        <dbReference type="PROSITE" id="PS51186"/>
    </source>
</evidence>
<sequence>MSAREVTEGLAAAVVAAGPPPVPDPPAPWSVRGLTPGGGDPELVSAWMNEPHVALFWEQDWPPQRWAETLAEQLAGDCTRPYLVSYDGVPFAYVEVYRTPRDVVGRHYPYDIHDLGLHLAIGDRERTGKGLGRAMVRALVGALHQADPRIRRVLADPDERHTIARRMFVGAGFRLLGVSDLGHKHAALHVYDFSPNV</sequence>
<evidence type="ECO:0000256" key="5">
    <source>
        <dbReference type="ARBA" id="ARBA00031122"/>
    </source>
</evidence>
<protein>
    <recommendedName>
        <fullName evidence="3">Lysine N-acyltransferase MbtK</fullName>
    </recommendedName>
    <alternativeName>
        <fullName evidence="5">Mycobactin synthase protein K</fullName>
    </alternativeName>
</protein>
<dbReference type="InterPro" id="IPR016181">
    <property type="entry name" value="Acyl_CoA_acyltransferase"/>
</dbReference>
<keyword evidence="8" id="KW-1185">Reference proteome</keyword>
<keyword evidence="7" id="KW-0012">Acyltransferase</keyword>
<dbReference type="SUPFAM" id="SSF55729">
    <property type="entry name" value="Acyl-CoA N-acyltransferases (Nat)"/>
    <property type="match status" value="1"/>
</dbReference>
<comment type="function">
    <text evidence="1">Acyltransferase required for the direct transfer of medium- to long-chain fatty acyl moieties from a carrier protein (MbtL) on to the epsilon-amino group of lysine residue in the mycobactin core.</text>
</comment>
<dbReference type="PANTHER" id="PTHR31438:SF1">
    <property type="entry name" value="LYSINE N-ACYLTRANSFERASE C17G9.06C-RELATED"/>
    <property type="match status" value="1"/>
</dbReference>
<dbReference type="PANTHER" id="PTHR31438">
    <property type="entry name" value="LYSINE N-ACYLTRANSFERASE C17G9.06C-RELATED"/>
    <property type="match status" value="1"/>
</dbReference>
<comment type="caution">
    <text evidence="7">The sequence shown here is derived from an EMBL/GenBank/DDBJ whole genome shotgun (WGS) entry which is preliminary data.</text>
</comment>
<keyword evidence="7" id="KW-0808">Transferase</keyword>
<dbReference type="InterPro" id="IPR019432">
    <property type="entry name" value="Acyltransferase_MbtK/IucB-like"/>
</dbReference>
<dbReference type="InterPro" id="IPR000182">
    <property type="entry name" value="GNAT_dom"/>
</dbReference>
<dbReference type="SMART" id="SM01006">
    <property type="entry name" value="AlcB"/>
    <property type="match status" value="1"/>
</dbReference>
<evidence type="ECO:0000313" key="8">
    <source>
        <dbReference type="Proteomes" id="UP001595867"/>
    </source>
</evidence>
<organism evidence="7 8">
    <name type="scientific">Actinoplanes subglobosus</name>
    <dbReference type="NCBI Taxonomy" id="1547892"/>
    <lineage>
        <taxon>Bacteria</taxon>
        <taxon>Bacillati</taxon>
        <taxon>Actinomycetota</taxon>
        <taxon>Actinomycetes</taxon>
        <taxon>Micromonosporales</taxon>
        <taxon>Micromonosporaceae</taxon>
        <taxon>Actinoplanes</taxon>
    </lineage>
</organism>
<proteinExistence type="predicted"/>
<evidence type="ECO:0000313" key="7">
    <source>
        <dbReference type="EMBL" id="MFC4070632.1"/>
    </source>
</evidence>
<dbReference type="Gene3D" id="3.40.630.30">
    <property type="match status" value="1"/>
</dbReference>
<accession>A0ABV8J6I2</accession>
<dbReference type="Pfam" id="PF13523">
    <property type="entry name" value="Acetyltransf_8"/>
    <property type="match status" value="1"/>
</dbReference>
<dbReference type="RefSeq" id="WP_378071503.1">
    <property type="nucleotide sequence ID" value="NZ_JBHSBL010000024.1"/>
</dbReference>
<dbReference type="GO" id="GO:0016746">
    <property type="term" value="F:acyltransferase activity"/>
    <property type="evidence" value="ECO:0007669"/>
    <property type="project" value="UniProtKB-KW"/>
</dbReference>
<dbReference type="PROSITE" id="PS51186">
    <property type="entry name" value="GNAT"/>
    <property type="match status" value="1"/>
</dbReference>
<name>A0ABV8J6I2_9ACTN</name>
<comment type="pathway">
    <text evidence="2">Siderophore biosynthesis; mycobactin biosynthesis.</text>
</comment>
<evidence type="ECO:0000256" key="1">
    <source>
        <dbReference type="ARBA" id="ARBA00003818"/>
    </source>
</evidence>
<keyword evidence="4" id="KW-0046">Antibiotic resistance</keyword>
<reference evidence="8" key="1">
    <citation type="journal article" date="2019" name="Int. J. Syst. Evol. Microbiol.">
        <title>The Global Catalogue of Microorganisms (GCM) 10K type strain sequencing project: providing services to taxonomists for standard genome sequencing and annotation.</title>
        <authorList>
            <consortium name="The Broad Institute Genomics Platform"/>
            <consortium name="The Broad Institute Genome Sequencing Center for Infectious Disease"/>
            <person name="Wu L."/>
            <person name="Ma J."/>
        </authorList>
    </citation>
    <scope>NUCLEOTIDE SEQUENCE [LARGE SCALE GENOMIC DNA]</scope>
    <source>
        <strain evidence="8">TBRC 5832</strain>
    </source>
</reference>
<dbReference type="EMBL" id="JBHSBL010000024">
    <property type="protein sequence ID" value="MFC4070632.1"/>
    <property type="molecule type" value="Genomic_DNA"/>
</dbReference>
<dbReference type="Proteomes" id="UP001595867">
    <property type="component" value="Unassembled WGS sequence"/>
</dbReference>
<feature type="domain" description="N-acetyltransferase" evidence="6">
    <location>
        <begin position="41"/>
        <end position="197"/>
    </location>
</feature>